<proteinExistence type="predicted"/>
<gene>
    <name evidence="1" type="ORF">AWB69_09092</name>
</gene>
<sequence>MTGAVLGPQLGPPSINTPIQLWTISLNDPIVWTVESSSPEVASVIPYAQNQSWTSFTQFLGAQCVCPLYALGAGNFNKNTVALWISDDQGDIQWVTATLLYENTLGYLSSGPNWRTSNILPIIMATTSSFAIRFTRASANASTS</sequence>
<name>A0A158JZH1_9BURK</name>
<evidence type="ECO:0000313" key="2">
    <source>
        <dbReference type="Proteomes" id="UP000054683"/>
    </source>
</evidence>
<dbReference type="Proteomes" id="UP000054683">
    <property type="component" value="Unassembled WGS sequence"/>
</dbReference>
<evidence type="ECO:0000313" key="1">
    <source>
        <dbReference type="EMBL" id="SAL73863.1"/>
    </source>
</evidence>
<accession>A0A158JZH1</accession>
<organism evidence="1 2">
    <name type="scientific">Caballeronia udeis</name>
    <dbReference type="NCBI Taxonomy" id="1232866"/>
    <lineage>
        <taxon>Bacteria</taxon>
        <taxon>Pseudomonadati</taxon>
        <taxon>Pseudomonadota</taxon>
        <taxon>Betaproteobacteria</taxon>
        <taxon>Burkholderiales</taxon>
        <taxon>Burkholderiaceae</taxon>
        <taxon>Caballeronia</taxon>
    </lineage>
</organism>
<reference evidence="1 2" key="1">
    <citation type="submission" date="2016-01" db="EMBL/GenBank/DDBJ databases">
        <authorList>
            <person name="Oliw E.H."/>
        </authorList>
    </citation>
    <scope>NUCLEOTIDE SEQUENCE [LARGE SCALE GENOMIC DNA]</scope>
    <source>
        <strain evidence="1">LMG 27134</strain>
    </source>
</reference>
<protein>
    <submittedName>
        <fullName evidence="1">Uncharacterized protein</fullName>
    </submittedName>
</protein>
<dbReference type="AlphaFoldDB" id="A0A158JZH1"/>
<dbReference type="EMBL" id="FCOK02000142">
    <property type="protein sequence ID" value="SAL73863.1"/>
    <property type="molecule type" value="Genomic_DNA"/>
</dbReference>